<keyword evidence="1" id="KW-0472">Membrane</keyword>
<evidence type="ECO:0000313" key="3">
    <source>
        <dbReference type="Proteomes" id="UP000319852"/>
    </source>
</evidence>
<evidence type="ECO:0000256" key="1">
    <source>
        <dbReference type="SAM" id="Phobius"/>
    </source>
</evidence>
<keyword evidence="1" id="KW-0812">Transmembrane</keyword>
<feature type="transmembrane region" description="Helical" evidence="1">
    <location>
        <begin position="24"/>
        <end position="44"/>
    </location>
</feature>
<keyword evidence="1" id="KW-1133">Transmembrane helix</keyword>
<accession>A0A517MVP5</accession>
<dbReference type="InterPro" id="IPR007813">
    <property type="entry name" value="PilN"/>
</dbReference>
<sequence length="190" mass="21635">MNRSVNLMTDAALRDVTIRRHRRVWLVVLPLLVAIVAVPVGMRWKEVRPLANQRVALEQQYEPARQTIVENKKLSSQVNHLLTDERLSILLSEQRPISALLGVVSHAASGEGMQVRVEQFDLQERTPDDTLQTGRRGTLQLRGLAARGEDVSRFVQALRQPPFQSIQLETTEKVKLPSFDLESFSIRCEY</sequence>
<reference evidence="2 3" key="1">
    <citation type="submission" date="2019-02" db="EMBL/GenBank/DDBJ databases">
        <title>Deep-cultivation of Planctomycetes and their phenomic and genomic characterization uncovers novel biology.</title>
        <authorList>
            <person name="Wiegand S."/>
            <person name="Jogler M."/>
            <person name="Boedeker C."/>
            <person name="Pinto D."/>
            <person name="Vollmers J."/>
            <person name="Rivas-Marin E."/>
            <person name="Kohn T."/>
            <person name="Peeters S.H."/>
            <person name="Heuer A."/>
            <person name="Rast P."/>
            <person name="Oberbeckmann S."/>
            <person name="Bunk B."/>
            <person name="Jeske O."/>
            <person name="Meyerdierks A."/>
            <person name="Storesund J.E."/>
            <person name="Kallscheuer N."/>
            <person name="Luecker S."/>
            <person name="Lage O.M."/>
            <person name="Pohl T."/>
            <person name="Merkel B.J."/>
            <person name="Hornburger P."/>
            <person name="Mueller R.-W."/>
            <person name="Bruemmer F."/>
            <person name="Labrenz M."/>
            <person name="Spormann A.M."/>
            <person name="Op den Camp H."/>
            <person name="Overmann J."/>
            <person name="Amann R."/>
            <person name="Jetten M.S.M."/>
            <person name="Mascher T."/>
            <person name="Medema M.H."/>
            <person name="Devos D.P."/>
            <person name="Kaster A.-K."/>
            <person name="Ovreas L."/>
            <person name="Rohde M."/>
            <person name="Galperin M.Y."/>
            <person name="Jogler C."/>
        </authorList>
    </citation>
    <scope>NUCLEOTIDE SEQUENCE [LARGE SCALE GENOMIC DNA]</scope>
    <source>
        <strain evidence="2 3">HG15A2</strain>
    </source>
</reference>
<dbReference type="RefSeq" id="WP_145060241.1">
    <property type="nucleotide sequence ID" value="NZ_CP036263.1"/>
</dbReference>
<evidence type="ECO:0000313" key="2">
    <source>
        <dbReference type="EMBL" id="QDS98948.1"/>
    </source>
</evidence>
<name>A0A517MVP5_9BACT</name>
<keyword evidence="3" id="KW-1185">Reference proteome</keyword>
<dbReference type="AlphaFoldDB" id="A0A517MVP5"/>
<dbReference type="KEGG" id="amob:HG15A2_22360"/>
<dbReference type="EMBL" id="CP036263">
    <property type="protein sequence ID" value="QDS98948.1"/>
    <property type="molecule type" value="Genomic_DNA"/>
</dbReference>
<organism evidence="2 3">
    <name type="scientific">Adhaeretor mobilis</name>
    <dbReference type="NCBI Taxonomy" id="1930276"/>
    <lineage>
        <taxon>Bacteria</taxon>
        <taxon>Pseudomonadati</taxon>
        <taxon>Planctomycetota</taxon>
        <taxon>Planctomycetia</taxon>
        <taxon>Pirellulales</taxon>
        <taxon>Lacipirellulaceae</taxon>
        <taxon>Adhaeretor</taxon>
    </lineage>
</organism>
<protein>
    <recommendedName>
        <fullName evidence="4">Fimbrial assembly family protein</fullName>
    </recommendedName>
</protein>
<evidence type="ECO:0008006" key="4">
    <source>
        <dbReference type="Google" id="ProtNLM"/>
    </source>
</evidence>
<dbReference type="Pfam" id="PF05137">
    <property type="entry name" value="PilN"/>
    <property type="match status" value="1"/>
</dbReference>
<dbReference type="Proteomes" id="UP000319852">
    <property type="component" value="Chromosome"/>
</dbReference>
<proteinExistence type="predicted"/>
<gene>
    <name evidence="2" type="ORF">HG15A2_22360</name>
</gene>